<protein>
    <submittedName>
        <fullName evidence="1">Uncharacterized protein</fullName>
    </submittedName>
</protein>
<evidence type="ECO:0000313" key="2">
    <source>
        <dbReference type="Proteomes" id="UP000015103"/>
    </source>
</evidence>
<evidence type="ECO:0000313" key="1">
    <source>
        <dbReference type="EnsemblMetazoa" id="RPRC005864-PA"/>
    </source>
</evidence>
<reference evidence="1" key="1">
    <citation type="submission" date="2015-05" db="UniProtKB">
        <authorList>
            <consortium name="EnsemblMetazoa"/>
        </authorList>
    </citation>
    <scope>IDENTIFICATION</scope>
</reference>
<name>T1HP90_RHOPR</name>
<dbReference type="HOGENOM" id="CLU_2852455_0_0_1"/>
<dbReference type="AlphaFoldDB" id="T1HP90"/>
<proteinExistence type="predicted"/>
<dbReference type="EnsemblMetazoa" id="RPRC005864-RA">
    <property type="protein sequence ID" value="RPRC005864-PA"/>
    <property type="gene ID" value="RPRC005864"/>
</dbReference>
<dbReference type="InParanoid" id="T1HP90"/>
<keyword evidence="2" id="KW-1185">Reference proteome</keyword>
<sequence>MAWIDTSCQLVKEGFVKQNNGEKLNNKEQENENYVDSHFQKVPYIESFEEAVSRLICDGSQPESD</sequence>
<dbReference type="Proteomes" id="UP000015103">
    <property type="component" value="Unassembled WGS sequence"/>
</dbReference>
<organism evidence="1 2">
    <name type="scientific">Rhodnius prolixus</name>
    <name type="common">Triatomid bug</name>
    <dbReference type="NCBI Taxonomy" id="13249"/>
    <lineage>
        <taxon>Eukaryota</taxon>
        <taxon>Metazoa</taxon>
        <taxon>Ecdysozoa</taxon>
        <taxon>Arthropoda</taxon>
        <taxon>Hexapoda</taxon>
        <taxon>Insecta</taxon>
        <taxon>Pterygota</taxon>
        <taxon>Neoptera</taxon>
        <taxon>Paraneoptera</taxon>
        <taxon>Hemiptera</taxon>
        <taxon>Heteroptera</taxon>
        <taxon>Panheteroptera</taxon>
        <taxon>Cimicomorpha</taxon>
        <taxon>Reduviidae</taxon>
        <taxon>Triatominae</taxon>
        <taxon>Rhodnius</taxon>
    </lineage>
</organism>
<dbReference type="VEuPathDB" id="VectorBase:RPRC005864"/>
<dbReference type="EMBL" id="ACPB03025191">
    <property type="status" value="NOT_ANNOTATED_CDS"/>
    <property type="molecule type" value="Genomic_DNA"/>
</dbReference>
<accession>T1HP90</accession>